<dbReference type="KEGG" id="scn:Solca_2716"/>
<dbReference type="HOGENOM" id="CLU_037718_0_0_10"/>
<evidence type="ECO:0000313" key="2">
    <source>
        <dbReference type="EMBL" id="AFD07750.1"/>
    </source>
</evidence>
<dbReference type="GO" id="GO:0016301">
    <property type="term" value="F:kinase activity"/>
    <property type="evidence" value="ECO:0007669"/>
    <property type="project" value="UniProtKB-KW"/>
</dbReference>
<accession>H8KRW2</accession>
<feature type="domain" description="Aminoglycoside phosphotransferase" evidence="1">
    <location>
        <begin position="26"/>
        <end position="262"/>
    </location>
</feature>
<keyword evidence="2" id="KW-0808">Transferase</keyword>
<dbReference type="Proteomes" id="UP000007590">
    <property type="component" value="Chromosome"/>
</dbReference>
<dbReference type="Pfam" id="PF01636">
    <property type="entry name" value="APH"/>
    <property type="match status" value="1"/>
</dbReference>
<protein>
    <submittedName>
        <fullName evidence="2">Putative homoserine kinase type II (Protein kinase fold)</fullName>
    </submittedName>
</protein>
<keyword evidence="3" id="KW-1185">Reference proteome</keyword>
<organism evidence="2 3">
    <name type="scientific">Solitalea canadensis (strain ATCC 29591 / DSM 3403 / JCM 21819 / LMG 8368 / NBRC 15130 / NCIMB 12057 / USAM 9D)</name>
    <name type="common">Flexibacter canadensis</name>
    <dbReference type="NCBI Taxonomy" id="929556"/>
    <lineage>
        <taxon>Bacteria</taxon>
        <taxon>Pseudomonadati</taxon>
        <taxon>Bacteroidota</taxon>
        <taxon>Sphingobacteriia</taxon>
        <taxon>Sphingobacteriales</taxon>
        <taxon>Sphingobacteriaceae</taxon>
        <taxon>Solitalea</taxon>
    </lineage>
</organism>
<dbReference type="OrthoDB" id="526037at2"/>
<keyword evidence="2" id="KW-0418">Kinase</keyword>
<evidence type="ECO:0000259" key="1">
    <source>
        <dbReference type="Pfam" id="PF01636"/>
    </source>
</evidence>
<dbReference type="STRING" id="929556.Solca_2716"/>
<dbReference type="InterPro" id="IPR050249">
    <property type="entry name" value="Pseudomonas-type_ThrB"/>
</dbReference>
<dbReference type="PANTHER" id="PTHR21064">
    <property type="entry name" value="AMINOGLYCOSIDE PHOSPHOTRANSFERASE DOMAIN-CONTAINING PROTEIN-RELATED"/>
    <property type="match status" value="1"/>
</dbReference>
<dbReference type="RefSeq" id="WP_014680977.1">
    <property type="nucleotide sequence ID" value="NC_017770.1"/>
</dbReference>
<proteinExistence type="predicted"/>
<name>H8KRW2_SOLCM</name>
<dbReference type="AlphaFoldDB" id="H8KRW2"/>
<dbReference type="eggNOG" id="COG2334">
    <property type="taxonomic scope" value="Bacteria"/>
</dbReference>
<dbReference type="PANTHER" id="PTHR21064:SF5">
    <property type="entry name" value="SLR1880 PROTEIN"/>
    <property type="match status" value="1"/>
</dbReference>
<gene>
    <name evidence="2" type="ordered locus">Solca_2716</name>
</gene>
<dbReference type="SUPFAM" id="SSF56112">
    <property type="entry name" value="Protein kinase-like (PK-like)"/>
    <property type="match status" value="1"/>
</dbReference>
<dbReference type="EMBL" id="CP003349">
    <property type="protein sequence ID" value="AFD07750.1"/>
    <property type="molecule type" value="Genomic_DNA"/>
</dbReference>
<evidence type="ECO:0000313" key="3">
    <source>
        <dbReference type="Proteomes" id="UP000007590"/>
    </source>
</evidence>
<dbReference type="InterPro" id="IPR002575">
    <property type="entry name" value="Aminoglycoside_PTrfase"/>
</dbReference>
<dbReference type="InterPro" id="IPR011009">
    <property type="entry name" value="Kinase-like_dom_sf"/>
</dbReference>
<dbReference type="Gene3D" id="3.90.1200.10">
    <property type="match status" value="1"/>
</dbReference>
<sequence length="381" mass="43633">MTNNQHTPQHLSAIIDAFSIEGTIATIKPYGSGHINDTFYLKNEDQTHPDYLLQRINHAIFKDVPALMDNVKKVTEHLRKKLAAIPDSNPKKQVLTIIPLKNGLLYFKDVDGNYWRMYLYLTDTNSYDLVEKEIQAFEGGKAFGRFQALLSDMDATLLAETIPDFHNIEMRLSRFYKAWSTDIAKRRDEVNEETDFINKRVDVMKSILNLGKEGHLSLRITHNDTKFNNVLLDANDKAQCVIDLDTVMPGYVAYDFGDAIRTIINSASEDEKDLNKIKLNIPLFEAYTKGYLSEADKFLSAVEVDSLMMGVLLIPYMQAVRFLTDYIEGDVYYKTNFEGHNLQRTRAQIQLLKEIEAEHDTLVGIIDRVYNELKNATTLIS</sequence>
<reference evidence="2" key="1">
    <citation type="submission" date="2012-02" db="EMBL/GenBank/DDBJ databases">
        <title>The complete genome of Solitalea canadensis DSM 3403.</title>
        <authorList>
            <consortium name="US DOE Joint Genome Institute (JGI-PGF)"/>
            <person name="Lucas S."/>
            <person name="Copeland A."/>
            <person name="Lapidus A."/>
            <person name="Glavina del Rio T."/>
            <person name="Dalin E."/>
            <person name="Tice H."/>
            <person name="Bruce D."/>
            <person name="Goodwin L."/>
            <person name="Pitluck S."/>
            <person name="Peters L."/>
            <person name="Ovchinnikova G."/>
            <person name="Lu M."/>
            <person name="Kyrpides N."/>
            <person name="Mavromatis K."/>
            <person name="Ivanova N."/>
            <person name="Brettin T."/>
            <person name="Detter J.C."/>
            <person name="Han C."/>
            <person name="Larimer F."/>
            <person name="Land M."/>
            <person name="Hauser L."/>
            <person name="Markowitz V."/>
            <person name="Cheng J.-F."/>
            <person name="Hugenholtz P."/>
            <person name="Woyke T."/>
            <person name="Wu D."/>
            <person name="Spring S."/>
            <person name="Schroeder M."/>
            <person name="Kopitz M."/>
            <person name="Brambilla E."/>
            <person name="Klenk H.-P."/>
            <person name="Eisen J.A."/>
        </authorList>
    </citation>
    <scope>NUCLEOTIDE SEQUENCE</scope>
    <source>
        <strain evidence="2">DSM 3403</strain>
    </source>
</reference>